<reference evidence="4" key="1">
    <citation type="journal article" date="2013" name="Nat. Genet.">
        <title>The draft genomes of soft-shell turtle and green sea turtle yield insights into the development and evolution of the turtle-specific body plan.</title>
        <authorList>
            <person name="Wang Z."/>
            <person name="Pascual-Anaya J."/>
            <person name="Zadissa A."/>
            <person name="Li W."/>
            <person name="Niimura Y."/>
            <person name="Huang Z."/>
            <person name="Li C."/>
            <person name="White S."/>
            <person name="Xiong Z."/>
            <person name="Fang D."/>
            <person name="Wang B."/>
            <person name="Ming Y."/>
            <person name="Chen Y."/>
            <person name="Zheng Y."/>
            <person name="Kuraku S."/>
            <person name="Pignatelli M."/>
            <person name="Herrero J."/>
            <person name="Beal K."/>
            <person name="Nozawa M."/>
            <person name="Li Q."/>
            <person name="Wang J."/>
            <person name="Zhang H."/>
            <person name="Yu L."/>
            <person name="Shigenobu S."/>
            <person name="Wang J."/>
            <person name="Liu J."/>
            <person name="Flicek P."/>
            <person name="Searle S."/>
            <person name="Wang J."/>
            <person name="Kuratani S."/>
            <person name="Yin Y."/>
            <person name="Aken B."/>
            <person name="Zhang G."/>
            <person name="Irie N."/>
        </authorList>
    </citation>
    <scope>NUCLEOTIDE SEQUENCE [LARGE SCALE GENOMIC DNA]</scope>
</reference>
<evidence type="ECO:0000313" key="4">
    <source>
        <dbReference type="Proteomes" id="UP000031443"/>
    </source>
</evidence>
<dbReference type="EMBL" id="KB538797">
    <property type="protein sequence ID" value="EMP32765.1"/>
    <property type="molecule type" value="Genomic_DNA"/>
</dbReference>
<dbReference type="PANTHER" id="PTHR47595:SF1">
    <property type="entry name" value="MYB_SANT-LIKE DNA-BINDING DOMAIN-CONTAINING PROTEIN"/>
    <property type="match status" value="1"/>
</dbReference>
<sequence length="184" mass="20144">MVAPCSKCSPAWRAPELLDLLALWGEEAVQSQLRSSHRNLDTNNQISHGMLDKGYKQDMQQCRVKIKELRQAYKKERESNCHSGAALKTRHFYKELDTIVSGDPTSTTKSPVDTSVGLETADSRLNPEDEVVDKEVELEDKMGQATGSSGTVVSQDLFSTQEGSSQSQHSVYGTHVAGEGSSGK</sequence>
<dbReference type="Proteomes" id="UP000031443">
    <property type="component" value="Unassembled WGS sequence"/>
</dbReference>
<protein>
    <recommendedName>
        <fullName evidence="2">Myb/SANT-like DNA-binding domain-containing protein</fullName>
    </recommendedName>
</protein>
<organism evidence="3 4">
    <name type="scientific">Chelonia mydas</name>
    <name type="common">Green sea-turtle</name>
    <name type="synonym">Chelonia agassizi</name>
    <dbReference type="NCBI Taxonomy" id="8469"/>
    <lineage>
        <taxon>Eukaryota</taxon>
        <taxon>Metazoa</taxon>
        <taxon>Chordata</taxon>
        <taxon>Craniata</taxon>
        <taxon>Vertebrata</taxon>
        <taxon>Euteleostomi</taxon>
        <taxon>Archelosauria</taxon>
        <taxon>Testudinata</taxon>
        <taxon>Testudines</taxon>
        <taxon>Cryptodira</taxon>
        <taxon>Durocryptodira</taxon>
        <taxon>Americhelydia</taxon>
        <taxon>Chelonioidea</taxon>
        <taxon>Cheloniidae</taxon>
        <taxon>Chelonia</taxon>
    </lineage>
</organism>
<dbReference type="InterPro" id="IPR044822">
    <property type="entry name" value="Myb_DNA-bind_4"/>
</dbReference>
<name>M7BB12_CHEMY</name>
<proteinExistence type="predicted"/>
<evidence type="ECO:0000259" key="2">
    <source>
        <dbReference type="Pfam" id="PF13837"/>
    </source>
</evidence>
<feature type="compositionally biased region" description="Polar residues" evidence="1">
    <location>
        <begin position="145"/>
        <end position="171"/>
    </location>
</feature>
<dbReference type="AlphaFoldDB" id="M7BB12"/>
<dbReference type="PANTHER" id="PTHR47595">
    <property type="entry name" value="HEAT SHOCK 70 KDA PROTEIN 14"/>
    <property type="match status" value="1"/>
</dbReference>
<evidence type="ECO:0000313" key="3">
    <source>
        <dbReference type="EMBL" id="EMP32765.1"/>
    </source>
</evidence>
<evidence type="ECO:0000256" key="1">
    <source>
        <dbReference type="SAM" id="MobiDB-lite"/>
    </source>
</evidence>
<dbReference type="Gene3D" id="1.10.10.60">
    <property type="entry name" value="Homeodomain-like"/>
    <property type="match status" value="1"/>
</dbReference>
<accession>M7BB12</accession>
<gene>
    <name evidence="3" type="ORF">UY3_10105</name>
</gene>
<dbReference type="Pfam" id="PF13837">
    <property type="entry name" value="Myb_DNA-bind_4"/>
    <property type="match status" value="1"/>
</dbReference>
<keyword evidence="4" id="KW-1185">Reference proteome</keyword>
<feature type="region of interest" description="Disordered" evidence="1">
    <location>
        <begin position="138"/>
        <end position="184"/>
    </location>
</feature>
<feature type="domain" description="Myb/SANT-like DNA-binding" evidence="2">
    <location>
        <begin position="10"/>
        <end position="98"/>
    </location>
</feature>